<dbReference type="PROSITE" id="PS51257">
    <property type="entry name" value="PROKAR_LIPOPROTEIN"/>
    <property type="match status" value="1"/>
</dbReference>
<name>A0A511M8A3_9NOCA</name>
<dbReference type="OrthoDB" id="4570699at2"/>
<proteinExistence type="predicted"/>
<keyword evidence="2" id="KW-1185">Reference proteome</keyword>
<organism evidence="1 2">
    <name type="scientific">Nocardia ninae NBRC 108245</name>
    <dbReference type="NCBI Taxonomy" id="1210091"/>
    <lineage>
        <taxon>Bacteria</taxon>
        <taxon>Bacillati</taxon>
        <taxon>Actinomycetota</taxon>
        <taxon>Actinomycetes</taxon>
        <taxon>Mycobacteriales</taxon>
        <taxon>Nocardiaceae</taxon>
        <taxon>Nocardia</taxon>
    </lineage>
</organism>
<evidence type="ECO:0000313" key="2">
    <source>
        <dbReference type="Proteomes" id="UP000321424"/>
    </source>
</evidence>
<dbReference type="RefSeq" id="WP_147128259.1">
    <property type="nucleotide sequence ID" value="NZ_BJXA01000002.1"/>
</dbReference>
<dbReference type="Proteomes" id="UP000321424">
    <property type="component" value="Unassembled WGS sequence"/>
</dbReference>
<reference evidence="1 2" key="1">
    <citation type="submission" date="2019-07" db="EMBL/GenBank/DDBJ databases">
        <title>Whole genome shotgun sequence of Nocardia ninae NBRC 108245.</title>
        <authorList>
            <person name="Hosoyama A."/>
            <person name="Uohara A."/>
            <person name="Ohji S."/>
            <person name="Ichikawa N."/>
        </authorList>
    </citation>
    <scope>NUCLEOTIDE SEQUENCE [LARGE SCALE GENOMIC DNA]</scope>
    <source>
        <strain evidence="1 2">NBRC 108245</strain>
    </source>
</reference>
<comment type="caution">
    <text evidence="1">The sequence shown here is derived from an EMBL/GenBank/DDBJ whole genome shotgun (WGS) entry which is preliminary data.</text>
</comment>
<gene>
    <name evidence="1" type="ORF">NN4_04550</name>
</gene>
<sequence>MVEARARRAASACAAVLIGLTVSCSDQPDYPGDDLRRLPAAAAGAVVVGPLAMESVGQEDRSLLFVFGVDGKVIGRDLGAAVSNNRVLAAGDRLVTSFADSVAAISADASEQFGIDRESIVQSAAIQPEGGASTIWYNTGIVDGEYVNRFASIGADNSVRAGKVAGIVGTSSYCGKSNFAVVRQSVVGGGENATKNWLYELGQDNTPVARGQWDYDPEFRPVTSTSPCTADGSEIVALYASEQTVTGGGTTGLTLVKFRTADGTRTETALTMPGYTWETHRSSLAVLKDKLYWVTRDGDVLSVPLDGSNTVTKEWTVHGPQDKVVLSVRGQTISVISYRENAEFSQYDLASGRKSLGSIALAWLDDIQGSETESGGNIYSIADMTGLE</sequence>
<evidence type="ECO:0008006" key="3">
    <source>
        <dbReference type="Google" id="ProtNLM"/>
    </source>
</evidence>
<evidence type="ECO:0000313" key="1">
    <source>
        <dbReference type="EMBL" id="GEM35936.1"/>
    </source>
</evidence>
<dbReference type="EMBL" id="BJXA01000002">
    <property type="protein sequence ID" value="GEM35936.1"/>
    <property type="molecule type" value="Genomic_DNA"/>
</dbReference>
<dbReference type="AlphaFoldDB" id="A0A511M8A3"/>
<protein>
    <recommendedName>
        <fullName evidence="3">Lipoprotein</fullName>
    </recommendedName>
</protein>
<accession>A0A511M8A3</accession>